<dbReference type="HAMAP" id="MF_00514">
    <property type="entry name" value="Ribosomal_bL35"/>
    <property type="match status" value="1"/>
</dbReference>
<dbReference type="GO" id="GO:0005840">
    <property type="term" value="C:ribosome"/>
    <property type="evidence" value="ECO:0007669"/>
    <property type="project" value="UniProtKB-KW"/>
</dbReference>
<evidence type="ECO:0000313" key="6">
    <source>
        <dbReference type="EMBL" id="XBT18242.1"/>
    </source>
</evidence>
<dbReference type="GO" id="GO:0003735">
    <property type="term" value="F:structural constituent of ribosome"/>
    <property type="evidence" value="ECO:0007669"/>
    <property type="project" value="InterPro"/>
</dbReference>
<gene>
    <name evidence="4" type="primary">rpmI</name>
    <name evidence="6" type="ORF">ABNO52_00420</name>
</gene>
<organism evidence="6">
    <name type="scientific">Candidatus Shikimatogenerans sp. Tser</name>
    <dbReference type="NCBI Taxonomy" id="3158568"/>
    <lineage>
        <taxon>Bacteria</taxon>
        <taxon>Pseudomonadati</taxon>
        <taxon>Bacteroidota</taxon>
        <taxon>Flavobacteriia</taxon>
        <taxon>Flavobacteriales</taxon>
        <taxon>Candidatus Shikimatogenerans</taxon>
    </lineage>
</organism>
<dbReference type="InterPro" id="IPR037229">
    <property type="entry name" value="Ribosomal_bL35_sf"/>
</dbReference>
<keyword evidence="2 4" id="KW-0689">Ribosomal protein</keyword>
<dbReference type="AlphaFoldDB" id="A0AAU7QR27"/>
<dbReference type="SUPFAM" id="SSF143034">
    <property type="entry name" value="L35p-like"/>
    <property type="match status" value="1"/>
</dbReference>
<dbReference type="GO" id="GO:1990904">
    <property type="term" value="C:ribonucleoprotein complex"/>
    <property type="evidence" value="ECO:0007669"/>
    <property type="project" value="UniProtKB-KW"/>
</dbReference>
<evidence type="ECO:0000256" key="5">
    <source>
        <dbReference type="RuleBase" id="RU000568"/>
    </source>
</evidence>
<reference evidence="6" key="1">
    <citation type="submission" date="2024-06" db="EMBL/GenBank/DDBJ databases">
        <title>Diversity, functionality, and evolutionary history of bacterial symbionts in false click beetles (Coleoptera, Throscidae).</title>
        <authorList>
            <person name="Wierz J.C."/>
            <person name="Malm H."/>
            <person name="Kaltenpoth M."/>
            <person name="Engl T."/>
        </authorList>
    </citation>
    <scope>NUCLEOTIDE SEQUENCE</scope>
    <source>
        <strain evidence="6">Tser</strain>
    </source>
</reference>
<proteinExistence type="inferred from homology"/>
<name>A0AAU7QR27_9FLAO</name>
<keyword evidence="3 4" id="KW-0687">Ribonucleoprotein</keyword>
<dbReference type="PRINTS" id="PR00064">
    <property type="entry name" value="RIBOSOMALL35"/>
</dbReference>
<protein>
    <recommendedName>
        <fullName evidence="4">Large ribosomal subunit protein bL35</fullName>
    </recommendedName>
</protein>
<sequence length="66" mass="8109">MKKYKLKIKKSLFKRIKIYNKNKIKYKSGNKNHILTKKSHKRKKKLLKYKKVNKINIKKINKLLLL</sequence>
<dbReference type="InterPro" id="IPR021137">
    <property type="entry name" value="Ribosomal_bL35-like"/>
</dbReference>
<dbReference type="Pfam" id="PF01632">
    <property type="entry name" value="Ribosomal_L35p"/>
    <property type="match status" value="1"/>
</dbReference>
<evidence type="ECO:0000256" key="3">
    <source>
        <dbReference type="ARBA" id="ARBA00023274"/>
    </source>
</evidence>
<dbReference type="InterPro" id="IPR001706">
    <property type="entry name" value="Ribosomal_bL35"/>
</dbReference>
<accession>A0AAU7QR27</accession>
<comment type="similarity">
    <text evidence="1 4 5">Belongs to the bacterial ribosomal protein bL35 family.</text>
</comment>
<dbReference type="EMBL" id="CP157893">
    <property type="protein sequence ID" value="XBT18242.1"/>
    <property type="molecule type" value="Genomic_DNA"/>
</dbReference>
<dbReference type="GO" id="GO:0006412">
    <property type="term" value="P:translation"/>
    <property type="evidence" value="ECO:0007669"/>
    <property type="project" value="UniProtKB-UniRule"/>
</dbReference>
<evidence type="ECO:0000256" key="4">
    <source>
        <dbReference type="HAMAP-Rule" id="MF_00514"/>
    </source>
</evidence>
<evidence type="ECO:0000256" key="2">
    <source>
        <dbReference type="ARBA" id="ARBA00022980"/>
    </source>
</evidence>
<evidence type="ECO:0000256" key="1">
    <source>
        <dbReference type="ARBA" id="ARBA00006598"/>
    </source>
</evidence>
<dbReference type="Gene3D" id="4.10.410.60">
    <property type="match status" value="1"/>
</dbReference>